<feature type="transmembrane region" description="Helical" evidence="1">
    <location>
        <begin position="12"/>
        <end position="36"/>
    </location>
</feature>
<keyword evidence="1" id="KW-1133">Transmembrane helix</keyword>
<feature type="transmembrane region" description="Helical" evidence="1">
    <location>
        <begin position="73"/>
        <end position="90"/>
    </location>
</feature>
<dbReference type="RefSeq" id="WP_135246537.1">
    <property type="nucleotide sequence ID" value="NZ_SIHO01000003.1"/>
</dbReference>
<proteinExistence type="predicted"/>
<dbReference type="Proteomes" id="UP000297737">
    <property type="component" value="Unassembled WGS sequence"/>
</dbReference>
<dbReference type="AlphaFoldDB" id="A0A4Y9EJV0"/>
<reference evidence="2 3" key="1">
    <citation type="submission" date="2019-02" db="EMBL/GenBank/DDBJ databases">
        <title>Polymorphobacter sp. isolated from the lake at the Tibet of China.</title>
        <authorList>
            <person name="Li A."/>
        </authorList>
    </citation>
    <scope>NUCLEOTIDE SEQUENCE [LARGE SCALE GENOMIC DNA]</scope>
    <source>
        <strain evidence="2 3">DJ1R-1</strain>
    </source>
</reference>
<sequence length="139" mass="14766">MGTRLQSYLKRAVGVAASLAIGLTVVAINNTVWAVSQDFPLTELWGEATLFQVMTASSPFLVLSIFGISACRSWIVGLSLTVALWGYYLWDTTHYKGGGANIGLGILLLFSPVPITIASLAALATYGNRRAADGVDADR</sequence>
<evidence type="ECO:0000256" key="1">
    <source>
        <dbReference type="SAM" id="Phobius"/>
    </source>
</evidence>
<name>A0A4Y9EJV0_9SPHN</name>
<keyword evidence="1" id="KW-0812">Transmembrane</keyword>
<gene>
    <name evidence="2" type="ORF">EUV02_11995</name>
</gene>
<protein>
    <submittedName>
        <fullName evidence="2">Uncharacterized protein</fullName>
    </submittedName>
</protein>
<accession>A0A4Y9EJV0</accession>
<organism evidence="2 3">
    <name type="scientific">Glacieibacterium arshaanense</name>
    <dbReference type="NCBI Taxonomy" id="2511025"/>
    <lineage>
        <taxon>Bacteria</taxon>
        <taxon>Pseudomonadati</taxon>
        <taxon>Pseudomonadota</taxon>
        <taxon>Alphaproteobacteria</taxon>
        <taxon>Sphingomonadales</taxon>
        <taxon>Sphingosinicellaceae</taxon>
        <taxon>Glacieibacterium</taxon>
    </lineage>
</organism>
<evidence type="ECO:0000313" key="2">
    <source>
        <dbReference type="EMBL" id="TFU01033.1"/>
    </source>
</evidence>
<feature type="transmembrane region" description="Helical" evidence="1">
    <location>
        <begin position="102"/>
        <end position="123"/>
    </location>
</feature>
<dbReference type="EMBL" id="SIHO01000003">
    <property type="protein sequence ID" value="TFU01033.1"/>
    <property type="molecule type" value="Genomic_DNA"/>
</dbReference>
<evidence type="ECO:0000313" key="3">
    <source>
        <dbReference type="Proteomes" id="UP000297737"/>
    </source>
</evidence>
<comment type="caution">
    <text evidence="2">The sequence shown here is derived from an EMBL/GenBank/DDBJ whole genome shotgun (WGS) entry which is preliminary data.</text>
</comment>
<keyword evidence="3" id="KW-1185">Reference proteome</keyword>
<feature type="transmembrane region" description="Helical" evidence="1">
    <location>
        <begin position="48"/>
        <end position="66"/>
    </location>
</feature>
<keyword evidence="1" id="KW-0472">Membrane</keyword>